<feature type="transmembrane region" description="Helical" evidence="10">
    <location>
        <begin position="391"/>
        <end position="411"/>
    </location>
</feature>
<evidence type="ECO:0000256" key="6">
    <source>
        <dbReference type="ARBA" id="ARBA00022692"/>
    </source>
</evidence>
<dbReference type="InterPro" id="IPR002528">
    <property type="entry name" value="MATE_fam"/>
</dbReference>
<evidence type="ECO:0000256" key="9">
    <source>
        <dbReference type="ARBA" id="ARBA00023251"/>
    </source>
</evidence>
<evidence type="ECO:0000313" key="12">
    <source>
        <dbReference type="Proteomes" id="UP000031366"/>
    </source>
</evidence>
<keyword evidence="4" id="KW-0813">Transport</keyword>
<dbReference type="PIRSF" id="PIRSF006603">
    <property type="entry name" value="DinF"/>
    <property type="match status" value="1"/>
</dbReference>
<feature type="transmembrane region" description="Helical" evidence="10">
    <location>
        <begin position="315"/>
        <end position="338"/>
    </location>
</feature>
<feature type="transmembrane region" description="Helical" evidence="10">
    <location>
        <begin position="95"/>
        <end position="116"/>
    </location>
</feature>
<dbReference type="GO" id="GO:0015297">
    <property type="term" value="F:antiporter activity"/>
    <property type="evidence" value="ECO:0007669"/>
    <property type="project" value="InterPro"/>
</dbReference>
<evidence type="ECO:0000256" key="4">
    <source>
        <dbReference type="ARBA" id="ARBA00022448"/>
    </source>
</evidence>
<evidence type="ECO:0000256" key="5">
    <source>
        <dbReference type="ARBA" id="ARBA00022475"/>
    </source>
</evidence>
<proteinExistence type="inferred from homology"/>
<keyword evidence="8 10" id="KW-0472">Membrane</keyword>
<gene>
    <name evidence="11" type="ORF">U732_749</name>
</gene>
<dbReference type="RefSeq" id="WP_039636811.1">
    <property type="nucleotide sequence ID" value="NZ_AYSO01000020.1"/>
</dbReference>
<evidence type="ECO:0000256" key="8">
    <source>
        <dbReference type="ARBA" id="ARBA00023136"/>
    </source>
</evidence>
<comment type="subcellular location">
    <subcellularLocation>
        <location evidence="1">Cell membrane</location>
        <topology evidence="1">Multi-pass membrane protein</topology>
    </subcellularLocation>
</comment>
<name>A0A0C1R3U7_9CLOT</name>
<protein>
    <recommendedName>
        <fullName evidence="3">Multidrug export protein MepA</fullName>
    </recommendedName>
</protein>
<reference evidence="11 12" key="1">
    <citation type="journal article" date="2015" name="Infect. Genet. Evol.">
        <title>Genomic sequences of six botulinum neurotoxin-producing strains representing three clostridial species illustrate the mobility and diversity of botulinum neurotoxin genes.</title>
        <authorList>
            <person name="Smith T.J."/>
            <person name="Hill K.K."/>
            <person name="Xie G."/>
            <person name="Foley B.T."/>
            <person name="Williamson C.H."/>
            <person name="Foster J.T."/>
            <person name="Johnson S.L."/>
            <person name="Chertkov O."/>
            <person name="Teshima H."/>
            <person name="Gibbons H.S."/>
            <person name="Johnsky L.A."/>
            <person name="Karavis M.A."/>
            <person name="Smith L.A."/>
        </authorList>
    </citation>
    <scope>NUCLEOTIDE SEQUENCE [LARGE SCALE GENOMIC DNA]</scope>
    <source>
        <strain evidence="11 12">CDC 2741</strain>
    </source>
</reference>
<dbReference type="Proteomes" id="UP000031366">
    <property type="component" value="Unassembled WGS sequence"/>
</dbReference>
<accession>A0A0C1R3U7</accession>
<organism evidence="11 12">
    <name type="scientific">Clostridium argentinense CDC 2741</name>
    <dbReference type="NCBI Taxonomy" id="1418104"/>
    <lineage>
        <taxon>Bacteria</taxon>
        <taxon>Bacillati</taxon>
        <taxon>Bacillota</taxon>
        <taxon>Clostridia</taxon>
        <taxon>Eubacteriales</taxon>
        <taxon>Clostridiaceae</taxon>
        <taxon>Clostridium</taxon>
    </lineage>
</organism>
<evidence type="ECO:0000256" key="10">
    <source>
        <dbReference type="SAM" id="Phobius"/>
    </source>
</evidence>
<feature type="transmembrane region" description="Helical" evidence="10">
    <location>
        <begin position="417"/>
        <end position="435"/>
    </location>
</feature>
<keyword evidence="7 10" id="KW-1133">Transmembrane helix</keyword>
<dbReference type="AlphaFoldDB" id="A0A0C1R3U7"/>
<evidence type="ECO:0000256" key="1">
    <source>
        <dbReference type="ARBA" id="ARBA00004651"/>
    </source>
</evidence>
<evidence type="ECO:0000256" key="7">
    <source>
        <dbReference type="ARBA" id="ARBA00022989"/>
    </source>
</evidence>
<sequence length="461" mass="50598">MGLDNRIFSDGKVGRLLLKFALPTVISMFVAELYNMVDTFYVGRYVGANAIGALTIAFPIQRLLSSIALLIAVGASTAVARFLGEENYDDLKKTINNAFILTLISLTVIPLIIFTFKSSIITKLGASNTIFPYANQYISIILFGGIFQAFTFVPCYIMTALGNNKITMIATSIGAICNVIIDYVLVVIFPMGVMGAAIATVTSQIISFIFVAYKFSRVKSALRLKLSFSLNNAISKSIMAIGFSTFMIEISDAVVAVLLNNILASEGGDAAVIIVGVVTRISMFLYITVIGISSAMQPIAAYNYGAKNYKRLKEIVKKAIIGVVVTSIILWVGMLIFAEPIIGSFLKEKDLLPQAVKAFRICISVFPTIGLYYVSIYFYQSIEEAKTSFILSIYRQLILFIPIVILLVKSLGVTGAWITYPITDIISAVTGFYYIRKAIALVDEEREAHIKSKEIESLNFY</sequence>
<dbReference type="STRING" id="29341.RSJ17_06545"/>
<dbReference type="PANTHER" id="PTHR43823">
    <property type="entry name" value="SPORULATION PROTEIN YKVU"/>
    <property type="match status" value="1"/>
</dbReference>
<feature type="transmembrane region" description="Helical" evidence="10">
    <location>
        <begin position="16"/>
        <end position="37"/>
    </location>
</feature>
<dbReference type="CDD" id="cd13143">
    <property type="entry name" value="MATE_MepA_like"/>
    <property type="match status" value="1"/>
</dbReference>
<evidence type="ECO:0000313" key="11">
    <source>
        <dbReference type="EMBL" id="KIE45146.1"/>
    </source>
</evidence>
<dbReference type="PANTHER" id="PTHR43823:SF3">
    <property type="entry name" value="MULTIDRUG EXPORT PROTEIN MEPA"/>
    <property type="match status" value="1"/>
</dbReference>
<dbReference type="OrthoDB" id="9811110at2"/>
<feature type="transmembrane region" description="Helical" evidence="10">
    <location>
        <begin position="195"/>
        <end position="216"/>
    </location>
</feature>
<keyword evidence="12" id="KW-1185">Reference proteome</keyword>
<keyword evidence="5" id="KW-1003">Cell membrane</keyword>
<feature type="transmembrane region" description="Helical" evidence="10">
    <location>
        <begin position="358"/>
        <end position="379"/>
    </location>
</feature>
<dbReference type="GO" id="GO:0046677">
    <property type="term" value="P:response to antibiotic"/>
    <property type="evidence" value="ECO:0007669"/>
    <property type="project" value="UniProtKB-KW"/>
</dbReference>
<evidence type="ECO:0000256" key="2">
    <source>
        <dbReference type="ARBA" id="ARBA00008417"/>
    </source>
</evidence>
<dbReference type="GO" id="GO:0042910">
    <property type="term" value="F:xenobiotic transmembrane transporter activity"/>
    <property type="evidence" value="ECO:0007669"/>
    <property type="project" value="InterPro"/>
</dbReference>
<feature type="transmembrane region" description="Helical" evidence="10">
    <location>
        <begin position="136"/>
        <end position="157"/>
    </location>
</feature>
<evidence type="ECO:0000256" key="3">
    <source>
        <dbReference type="ARBA" id="ARBA00022106"/>
    </source>
</evidence>
<feature type="transmembrane region" description="Helical" evidence="10">
    <location>
        <begin position="237"/>
        <end position="259"/>
    </location>
</feature>
<dbReference type="InterPro" id="IPR048279">
    <property type="entry name" value="MdtK-like"/>
</dbReference>
<dbReference type="InterPro" id="IPR045070">
    <property type="entry name" value="MATE_MepA-like"/>
</dbReference>
<keyword evidence="6 10" id="KW-0812">Transmembrane</keyword>
<dbReference type="Pfam" id="PF01554">
    <property type="entry name" value="MatE"/>
    <property type="match status" value="2"/>
</dbReference>
<keyword evidence="9" id="KW-0046">Antibiotic resistance</keyword>
<feature type="transmembrane region" description="Helical" evidence="10">
    <location>
        <begin position="271"/>
        <end position="294"/>
    </location>
</feature>
<dbReference type="GO" id="GO:0005886">
    <property type="term" value="C:plasma membrane"/>
    <property type="evidence" value="ECO:0007669"/>
    <property type="project" value="UniProtKB-SubCell"/>
</dbReference>
<dbReference type="EMBL" id="AYSO01000020">
    <property type="protein sequence ID" value="KIE45146.1"/>
    <property type="molecule type" value="Genomic_DNA"/>
</dbReference>
<comment type="similarity">
    <text evidence="2">Belongs to the multi antimicrobial extrusion (MATE) (TC 2.A.66.1) family. MepA subfamily.</text>
</comment>
<feature type="transmembrane region" description="Helical" evidence="10">
    <location>
        <begin position="169"/>
        <end position="189"/>
    </location>
</feature>
<dbReference type="InterPro" id="IPR051327">
    <property type="entry name" value="MATE_MepA_subfamily"/>
</dbReference>
<comment type="caution">
    <text evidence="11">The sequence shown here is derived from an EMBL/GenBank/DDBJ whole genome shotgun (WGS) entry which is preliminary data.</text>
</comment>